<dbReference type="AlphaFoldDB" id="A0A086ZFL4"/>
<accession>A0A086ZFL4</accession>
<organism evidence="1 2">
    <name type="scientific">Bifidobacterium biavatii DSM 23969</name>
    <dbReference type="NCBI Taxonomy" id="1437608"/>
    <lineage>
        <taxon>Bacteria</taxon>
        <taxon>Bacillati</taxon>
        <taxon>Actinomycetota</taxon>
        <taxon>Actinomycetes</taxon>
        <taxon>Bifidobacteriales</taxon>
        <taxon>Bifidobacteriaceae</taxon>
        <taxon>Bifidobacterium</taxon>
    </lineage>
</organism>
<dbReference type="Gene3D" id="3.40.960.10">
    <property type="entry name" value="VSR Endonuclease"/>
    <property type="match status" value="1"/>
</dbReference>
<dbReference type="eggNOG" id="COG2852">
    <property type="taxonomic scope" value="Bacteria"/>
</dbReference>
<sequence>MEQNITMQQSLANRAADITQRCADIAEQFGKTILFGMTTALELQGIVLPERCGLDMTALHSVASTAAKRIDAADGTLRSHVWKPISADSRTAITVTPSVRALHPFHAWAQLARYLDLEDVIMLGDAVLAARSHDSRDTYGSLITLVNNVRGFAGRTTCLQALPHIRDNVASPMETVGRLAATRHGIPRPRTNYVVPGETFGSGVAMTVDMAWPEFRVAVEYDGDHHRTDKSQWRRDQEKREQLRSHSWIVIVITADNLRDEARQAEFAFRLARYLLQRGATFRFQPTAASLVSRVPHSRVLPVDEGC</sequence>
<name>A0A086ZFL4_9BIFI</name>
<comment type="caution">
    <text evidence="1">The sequence shown here is derived from an EMBL/GenBank/DDBJ whole genome shotgun (WGS) entry which is preliminary data.</text>
</comment>
<dbReference type="STRING" id="1437608.GCA_000771645_00304"/>
<evidence type="ECO:0000313" key="2">
    <source>
        <dbReference type="Proteomes" id="UP000029108"/>
    </source>
</evidence>
<reference evidence="1 2" key="1">
    <citation type="submission" date="2014-03" db="EMBL/GenBank/DDBJ databases">
        <title>Genomics of Bifidobacteria.</title>
        <authorList>
            <person name="Ventura M."/>
            <person name="Milani C."/>
            <person name="Lugli G.A."/>
        </authorList>
    </citation>
    <scope>NUCLEOTIDE SEQUENCE [LARGE SCALE GENOMIC DNA]</scope>
    <source>
        <strain evidence="1 2">DSM 23969</strain>
    </source>
</reference>
<dbReference type="InterPro" id="IPR011335">
    <property type="entry name" value="Restrct_endonuc-II-like"/>
</dbReference>
<dbReference type="SUPFAM" id="SSF52980">
    <property type="entry name" value="Restriction endonuclease-like"/>
    <property type="match status" value="1"/>
</dbReference>
<evidence type="ECO:0008006" key="3">
    <source>
        <dbReference type="Google" id="ProtNLM"/>
    </source>
</evidence>
<keyword evidence="2" id="KW-1185">Reference proteome</keyword>
<gene>
    <name evidence="1" type="ORF">BBIA_2465</name>
</gene>
<protein>
    <recommendedName>
        <fullName evidence="3">DUF559 domain-containing protein</fullName>
    </recommendedName>
</protein>
<evidence type="ECO:0000313" key="1">
    <source>
        <dbReference type="EMBL" id="KFI45314.1"/>
    </source>
</evidence>
<dbReference type="OrthoDB" id="3173471at2"/>
<dbReference type="EMBL" id="JGYN01000042">
    <property type="protein sequence ID" value="KFI45314.1"/>
    <property type="molecule type" value="Genomic_DNA"/>
</dbReference>
<proteinExistence type="predicted"/>
<dbReference type="Proteomes" id="UP000029108">
    <property type="component" value="Unassembled WGS sequence"/>
</dbReference>
<dbReference type="RefSeq" id="WP_051924063.1">
    <property type="nucleotide sequence ID" value="NZ_JDUU01000011.1"/>
</dbReference>